<name>A0ABV6IX90_9PROT</name>
<dbReference type="RefSeq" id="WP_377054426.1">
    <property type="nucleotide sequence ID" value="NZ_JBHLVZ010000083.1"/>
</dbReference>
<dbReference type="InterPro" id="IPR032816">
    <property type="entry name" value="VTT_dom"/>
</dbReference>
<dbReference type="PANTHER" id="PTHR42709:SF6">
    <property type="entry name" value="UNDECAPRENYL PHOSPHATE TRANSPORTER A"/>
    <property type="match status" value="1"/>
</dbReference>
<keyword evidence="5 6" id="KW-0472">Membrane</keyword>
<feature type="transmembrane region" description="Helical" evidence="6">
    <location>
        <begin position="6"/>
        <end position="27"/>
    </location>
</feature>
<gene>
    <name evidence="8" type="ORF">ACFFIC_22190</name>
</gene>
<feature type="domain" description="VTT" evidence="7">
    <location>
        <begin position="30"/>
        <end position="160"/>
    </location>
</feature>
<evidence type="ECO:0000256" key="4">
    <source>
        <dbReference type="ARBA" id="ARBA00022989"/>
    </source>
</evidence>
<evidence type="ECO:0000313" key="9">
    <source>
        <dbReference type="Proteomes" id="UP001589789"/>
    </source>
</evidence>
<organism evidence="8 9">
    <name type="scientific">Muricoccus vinaceus</name>
    <dbReference type="NCBI Taxonomy" id="424704"/>
    <lineage>
        <taxon>Bacteria</taxon>
        <taxon>Pseudomonadati</taxon>
        <taxon>Pseudomonadota</taxon>
        <taxon>Alphaproteobacteria</taxon>
        <taxon>Acetobacterales</taxon>
        <taxon>Roseomonadaceae</taxon>
        <taxon>Muricoccus</taxon>
    </lineage>
</organism>
<dbReference type="Proteomes" id="UP001589789">
    <property type="component" value="Unassembled WGS sequence"/>
</dbReference>
<dbReference type="InterPro" id="IPR051311">
    <property type="entry name" value="DedA_domain"/>
</dbReference>
<evidence type="ECO:0000256" key="5">
    <source>
        <dbReference type="ARBA" id="ARBA00023136"/>
    </source>
</evidence>
<dbReference type="PANTHER" id="PTHR42709">
    <property type="entry name" value="ALKALINE PHOSPHATASE LIKE PROTEIN"/>
    <property type="match status" value="1"/>
</dbReference>
<evidence type="ECO:0000256" key="6">
    <source>
        <dbReference type="SAM" id="Phobius"/>
    </source>
</evidence>
<evidence type="ECO:0000259" key="7">
    <source>
        <dbReference type="Pfam" id="PF09335"/>
    </source>
</evidence>
<proteinExistence type="predicted"/>
<keyword evidence="4 6" id="KW-1133">Transmembrane helix</keyword>
<protein>
    <submittedName>
        <fullName evidence="8">DedA family protein</fullName>
    </submittedName>
</protein>
<comment type="subcellular location">
    <subcellularLocation>
        <location evidence="1">Cell membrane</location>
        <topology evidence="1">Multi-pass membrane protein</topology>
    </subcellularLocation>
</comment>
<evidence type="ECO:0000256" key="1">
    <source>
        <dbReference type="ARBA" id="ARBA00004651"/>
    </source>
</evidence>
<keyword evidence="2" id="KW-1003">Cell membrane</keyword>
<accession>A0ABV6IX90</accession>
<keyword evidence="9" id="KW-1185">Reference proteome</keyword>
<comment type="caution">
    <text evidence="8">The sequence shown here is derived from an EMBL/GenBank/DDBJ whole genome shotgun (WGS) entry which is preliminary data.</text>
</comment>
<sequence length="202" mass="22067">MLEFVADIMAATGLFGIFLLMLAENIFPPIPSEAIMPVAGFAAAQGKMDPVSVFLAGVSGAMLGNACWYEAARAVGQTRIERAADRWGRWLGIIGEDVRAASALLVRWGAWAVLACRCLPGPRTLISVPAGLVHMNRAIFYGATAIGTCLWTGFLMTAGWLLQGQWERIGHWMEPLGIAVLAAAALAYAWHLWRTRGRWRRR</sequence>
<evidence type="ECO:0000256" key="2">
    <source>
        <dbReference type="ARBA" id="ARBA00022475"/>
    </source>
</evidence>
<keyword evidence="3 6" id="KW-0812">Transmembrane</keyword>
<evidence type="ECO:0000313" key="8">
    <source>
        <dbReference type="EMBL" id="MFC0388224.1"/>
    </source>
</evidence>
<dbReference type="Pfam" id="PF09335">
    <property type="entry name" value="VTT_dom"/>
    <property type="match status" value="1"/>
</dbReference>
<dbReference type="EMBL" id="JBHLVZ010000083">
    <property type="protein sequence ID" value="MFC0388224.1"/>
    <property type="molecule type" value="Genomic_DNA"/>
</dbReference>
<reference evidence="8 9" key="1">
    <citation type="submission" date="2024-09" db="EMBL/GenBank/DDBJ databases">
        <authorList>
            <person name="Sun Q."/>
            <person name="Mori K."/>
        </authorList>
    </citation>
    <scope>NUCLEOTIDE SEQUENCE [LARGE SCALE GENOMIC DNA]</scope>
    <source>
        <strain evidence="8 9">CCM 7468</strain>
    </source>
</reference>
<feature type="transmembrane region" description="Helical" evidence="6">
    <location>
        <begin position="175"/>
        <end position="193"/>
    </location>
</feature>
<evidence type="ECO:0000256" key="3">
    <source>
        <dbReference type="ARBA" id="ARBA00022692"/>
    </source>
</evidence>
<feature type="transmembrane region" description="Helical" evidence="6">
    <location>
        <begin position="139"/>
        <end position="163"/>
    </location>
</feature>